<dbReference type="SUPFAM" id="SSF56796">
    <property type="entry name" value="Dehydroquinate synthase-like"/>
    <property type="match status" value="1"/>
</dbReference>
<dbReference type="PANTHER" id="PTHR11496:SF102">
    <property type="entry name" value="ALCOHOL DEHYDROGENASE 4"/>
    <property type="match status" value="1"/>
</dbReference>
<dbReference type="InterPro" id="IPR056798">
    <property type="entry name" value="ADH_Fe_C"/>
</dbReference>
<dbReference type="RefSeq" id="WP_145022275.1">
    <property type="nucleotide sequence ID" value="NZ_VLLN01000011.1"/>
</dbReference>
<reference evidence="5 6" key="1">
    <citation type="submission" date="2019-07" db="EMBL/GenBank/DDBJ databases">
        <title>Genomic Encyclopedia of Archaeal and Bacterial Type Strains, Phase II (KMG-II): from individual species to whole genera.</title>
        <authorList>
            <person name="Goeker M."/>
        </authorList>
    </citation>
    <scope>NUCLEOTIDE SEQUENCE [LARGE SCALE GENOMIC DNA]</scope>
    <source>
        <strain evidence="5 6">ATCC BAA-1139</strain>
    </source>
</reference>
<keyword evidence="6" id="KW-1185">Reference proteome</keyword>
<evidence type="ECO:0000313" key="5">
    <source>
        <dbReference type="EMBL" id="TWJ19132.1"/>
    </source>
</evidence>
<dbReference type="AlphaFoldDB" id="A0A562VMV8"/>
<protein>
    <submittedName>
        <fullName evidence="5">Alcohol dehydrogenase/1,3-propanediol dehydrogenase</fullName>
    </submittedName>
</protein>
<comment type="similarity">
    <text evidence="1">Belongs to the iron-containing alcohol dehydrogenase family.</text>
</comment>
<gene>
    <name evidence="5" type="ORF">JN12_02079</name>
</gene>
<feature type="domain" description="Fe-containing alcohol dehydrogenase-like C-terminal" evidence="4">
    <location>
        <begin position="199"/>
        <end position="390"/>
    </location>
</feature>
<sequence>MNHSSNDSGFLQHCKFEVPEIIFGRGLLRHVGSCARRLGGHKVFLVSDKGLFHAGWVDKAMRSLLEAGLEFIYYDNITTNPKDFEVEEGTREYLRHGCDVIVGLGGGSSMDAAKAIAILAANGGQIRDFEGSDKISRPLPPLVLCPTTCGTGSDVSQFAIINDSQRRCKLTIMSRCVAPDISLTDPDTLFTLPEEFVCTTATDALSHAMEAFFSVASTTLTDVHAIKALRLLTGSLVTAVRERTPDDLENLARASLHAGMAFSNSLLGIVHALAHPIGGMYDANHGSINAILLPEVIRYDIPVVSDKLPELAWGLGHRANGDIKGAGEKVQETLESLLDASGAPRSLRSIGVVKKDLPELARRALNDVCIVTSPREADADDLLRILERAY</sequence>
<proteinExistence type="inferred from homology"/>
<dbReference type="Pfam" id="PF00465">
    <property type="entry name" value="Fe-ADH"/>
    <property type="match status" value="1"/>
</dbReference>
<evidence type="ECO:0000256" key="1">
    <source>
        <dbReference type="ARBA" id="ARBA00007358"/>
    </source>
</evidence>
<dbReference type="InterPro" id="IPR001670">
    <property type="entry name" value="ADH_Fe/GldA"/>
</dbReference>
<name>A0A562VMV8_9BACT</name>
<evidence type="ECO:0000259" key="4">
    <source>
        <dbReference type="Pfam" id="PF25137"/>
    </source>
</evidence>
<organism evidence="5 6">
    <name type="scientific">Geobacter argillaceus</name>
    <dbReference type="NCBI Taxonomy" id="345631"/>
    <lineage>
        <taxon>Bacteria</taxon>
        <taxon>Pseudomonadati</taxon>
        <taxon>Thermodesulfobacteriota</taxon>
        <taxon>Desulfuromonadia</taxon>
        <taxon>Geobacterales</taxon>
        <taxon>Geobacteraceae</taxon>
        <taxon>Geobacter</taxon>
    </lineage>
</organism>
<comment type="caution">
    <text evidence="5">The sequence shown here is derived from an EMBL/GenBank/DDBJ whole genome shotgun (WGS) entry which is preliminary data.</text>
</comment>
<evidence type="ECO:0000256" key="2">
    <source>
        <dbReference type="ARBA" id="ARBA00023002"/>
    </source>
</evidence>
<dbReference type="PANTHER" id="PTHR11496">
    <property type="entry name" value="ALCOHOL DEHYDROGENASE"/>
    <property type="match status" value="1"/>
</dbReference>
<feature type="domain" description="Alcohol dehydrogenase iron-type/glycerol dehydrogenase GldA" evidence="3">
    <location>
        <begin position="20"/>
        <end position="186"/>
    </location>
</feature>
<dbReference type="Gene3D" id="1.20.1090.10">
    <property type="entry name" value="Dehydroquinate synthase-like - alpha domain"/>
    <property type="match status" value="1"/>
</dbReference>
<dbReference type="FunFam" id="3.40.50.1970:FF:000003">
    <property type="entry name" value="Alcohol dehydrogenase, iron-containing"/>
    <property type="match status" value="1"/>
</dbReference>
<dbReference type="OrthoDB" id="9778433at2"/>
<evidence type="ECO:0000313" key="6">
    <source>
        <dbReference type="Proteomes" id="UP000319449"/>
    </source>
</evidence>
<dbReference type="GO" id="GO:0004022">
    <property type="term" value="F:alcohol dehydrogenase (NAD+) activity"/>
    <property type="evidence" value="ECO:0007669"/>
    <property type="project" value="TreeGrafter"/>
</dbReference>
<dbReference type="Pfam" id="PF25137">
    <property type="entry name" value="ADH_Fe_C"/>
    <property type="match status" value="1"/>
</dbReference>
<dbReference type="EMBL" id="VLLN01000011">
    <property type="protein sequence ID" value="TWJ19132.1"/>
    <property type="molecule type" value="Genomic_DNA"/>
</dbReference>
<dbReference type="Proteomes" id="UP000319449">
    <property type="component" value="Unassembled WGS sequence"/>
</dbReference>
<keyword evidence="2" id="KW-0560">Oxidoreductase</keyword>
<accession>A0A562VMV8</accession>
<dbReference type="Gene3D" id="3.40.50.1970">
    <property type="match status" value="1"/>
</dbReference>
<evidence type="ECO:0000259" key="3">
    <source>
        <dbReference type="Pfam" id="PF00465"/>
    </source>
</evidence>
<dbReference type="GO" id="GO:0046872">
    <property type="term" value="F:metal ion binding"/>
    <property type="evidence" value="ECO:0007669"/>
    <property type="project" value="InterPro"/>
</dbReference>
<dbReference type="InterPro" id="IPR039697">
    <property type="entry name" value="Alcohol_dehydrogenase_Fe"/>
</dbReference>